<dbReference type="SUPFAM" id="SSF53623">
    <property type="entry name" value="MurD-like peptide ligases, catalytic domain"/>
    <property type="match status" value="1"/>
</dbReference>
<dbReference type="InterPro" id="IPR051046">
    <property type="entry name" value="MurCDEF_CellWall_CoF430Synth"/>
</dbReference>
<evidence type="ECO:0000256" key="11">
    <source>
        <dbReference type="RuleBase" id="RU004136"/>
    </source>
</evidence>
<feature type="domain" description="Mur ligase C-terminal" evidence="12">
    <location>
        <begin position="322"/>
        <end position="448"/>
    </location>
</feature>
<dbReference type="GO" id="GO:0005737">
    <property type="term" value="C:cytoplasm"/>
    <property type="evidence" value="ECO:0007669"/>
    <property type="project" value="UniProtKB-SubCell"/>
</dbReference>
<dbReference type="NCBIfam" id="TIGR01143">
    <property type="entry name" value="murF"/>
    <property type="match status" value="1"/>
</dbReference>
<dbReference type="GO" id="GO:0009252">
    <property type="term" value="P:peptidoglycan biosynthetic process"/>
    <property type="evidence" value="ECO:0007669"/>
    <property type="project" value="UniProtKB-UniRule"/>
</dbReference>
<keyword evidence="4 10" id="KW-0547">Nucleotide-binding</keyword>
<evidence type="ECO:0000256" key="9">
    <source>
        <dbReference type="ARBA" id="ARBA00023316"/>
    </source>
</evidence>
<evidence type="ECO:0000256" key="3">
    <source>
        <dbReference type="ARBA" id="ARBA00022618"/>
    </source>
</evidence>
<dbReference type="InterPro" id="IPR013221">
    <property type="entry name" value="Mur_ligase_cen"/>
</dbReference>
<keyword evidence="2 10" id="KW-0436">Ligase</keyword>
<dbReference type="GO" id="GO:0051301">
    <property type="term" value="P:cell division"/>
    <property type="evidence" value="ECO:0007669"/>
    <property type="project" value="UniProtKB-KW"/>
</dbReference>
<evidence type="ECO:0000256" key="5">
    <source>
        <dbReference type="ARBA" id="ARBA00022840"/>
    </source>
</evidence>
<feature type="binding site" evidence="10">
    <location>
        <begin position="113"/>
        <end position="119"/>
    </location>
    <ligand>
        <name>ATP</name>
        <dbReference type="ChEBI" id="CHEBI:30616"/>
    </ligand>
</feature>
<keyword evidence="5 10" id="KW-0067">ATP-binding</keyword>
<dbReference type="RefSeq" id="WP_092655847.1">
    <property type="nucleotide sequence ID" value="NZ_LT629732.1"/>
</dbReference>
<keyword evidence="3 10" id="KW-0132">Cell division</keyword>
<dbReference type="SUPFAM" id="SSF53244">
    <property type="entry name" value="MurD-like peptide ligases, peptide-binding domain"/>
    <property type="match status" value="1"/>
</dbReference>
<comment type="function">
    <text evidence="10 11">Involved in cell wall formation. Catalyzes the final step in the synthesis of UDP-N-acetylmuramoyl-pentapeptide, the precursor of murein.</text>
</comment>
<dbReference type="Gene3D" id="3.40.1390.10">
    <property type="entry name" value="MurE/MurF, N-terminal domain"/>
    <property type="match status" value="1"/>
</dbReference>
<comment type="similarity">
    <text evidence="10">Belongs to the MurCDEF family. MurF subfamily.</text>
</comment>
<dbReference type="PANTHER" id="PTHR43024">
    <property type="entry name" value="UDP-N-ACETYLMURAMOYL-TRIPEPTIDE--D-ALANYL-D-ALANINE LIGASE"/>
    <property type="match status" value="1"/>
</dbReference>
<dbReference type="AlphaFoldDB" id="A0A1H1X5J1"/>
<feature type="domain" description="Mur ligase central" evidence="13">
    <location>
        <begin position="111"/>
        <end position="297"/>
    </location>
</feature>
<keyword evidence="1 10" id="KW-0963">Cytoplasm</keyword>
<keyword evidence="8 10" id="KW-0131">Cell cycle</keyword>
<dbReference type="InterPro" id="IPR004101">
    <property type="entry name" value="Mur_ligase_C"/>
</dbReference>
<evidence type="ECO:0000256" key="7">
    <source>
        <dbReference type="ARBA" id="ARBA00022984"/>
    </source>
</evidence>
<dbReference type="PANTHER" id="PTHR43024:SF1">
    <property type="entry name" value="UDP-N-ACETYLMURAMOYL-TRIPEPTIDE--D-ALANYL-D-ALANINE LIGASE"/>
    <property type="match status" value="1"/>
</dbReference>
<dbReference type="HAMAP" id="MF_02019">
    <property type="entry name" value="MurF"/>
    <property type="match status" value="1"/>
</dbReference>
<dbReference type="GO" id="GO:0047480">
    <property type="term" value="F:UDP-N-acetylmuramoyl-tripeptide-D-alanyl-D-alanine ligase activity"/>
    <property type="evidence" value="ECO:0007669"/>
    <property type="project" value="UniProtKB-UniRule"/>
</dbReference>
<sequence>MITMTLAEIAAAVGGELHEADPESTVTGGVAADTRKLSPRGLFVADGRGHDFAAEAVHKGAAAVLSSRPLPGLPCVVAPPAEGHRDASVAAAGRLARHLLDRLPDLTLVAVTGSAGKTTTKDLLAQLLAGAGETVAPEGSLNDELGMPLTVLRADEQTRYLVLEMGAKRVGHIRYLTELAPPDISVVLNVGLAHVGEFGGKEMTAKAKGELVEALGEDGVAVLNADDPLVAAMAGRTRGRTVLVGEGPDATVRAERVRLDDAGRAAFELVTPAGSAKVALGVVGRHHVANALAVAAVGLAVGLDVTAVAEGLSAAVALSRWRMEVSVRSDGVTIVNDAYNANPDSMRAALETLPVLARGGRSWAVLGEMLELGEAADEAHEGIGRLAVQLGVSRLVVVGAGARAIERGARSEGYSGEESVFVPDTDQALALLRRELRAGDVVLVKSSRDAGLRHLGDTLSEGAGGSASGLGTGTVEGGA</sequence>
<comment type="subcellular location">
    <subcellularLocation>
        <location evidence="10 11">Cytoplasm</location>
    </subcellularLocation>
</comment>
<evidence type="ECO:0000256" key="10">
    <source>
        <dbReference type="HAMAP-Rule" id="MF_02019"/>
    </source>
</evidence>
<keyword evidence="15" id="KW-1185">Reference proteome</keyword>
<dbReference type="Pfam" id="PF08245">
    <property type="entry name" value="Mur_ligase_M"/>
    <property type="match status" value="1"/>
</dbReference>
<dbReference type="Pfam" id="PF02875">
    <property type="entry name" value="Mur_ligase_C"/>
    <property type="match status" value="1"/>
</dbReference>
<dbReference type="GO" id="GO:0005524">
    <property type="term" value="F:ATP binding"/>
    <property type="evidence" value="ECO:0007669"/>
    <property type="project" value="UniProtKB-UniRule"/>
</dbReference>
<dbReference type="STRING" id="117157.SAMN04489717_4818"/>
<comment type="catalytic activity">
    <reaction evidence="10 11">
        <text>D-alanyl-D-alanine + UDP-N-acetyl-alpha-D-muramoyl-L-alanyl-gamma-D-glutamyl-meso-2,6-diaminopimelate + ATP = UDP-N-acetyl-alpha-D-muramoyl-L-alanyl-gamma-D-glutamyl-meso-2,6-diaminopimeloyl-D-alanyl-D-alanine + ADP + phosphate + H(+)</text>
        <dbReference type="Rhea" id="RHEA:28374"/>
        <dbReference type="ChEBI" id="CHEBI:15378"/>
        <dbReference type="ChEBI" id="CHEBI:30616"/>
        <dbReference type="ChEBI" id="CHEBI:43474"/>
        <dbReference type="ChEBI" id="CHEBI:57822"/>
        <dbReference type="ChEBI" id="CHEBI:61386"/>
        <dbReference type="ChEBI" id="CHEBI:83905"/>
        <dbReference type="ChEBI" id="CHEBI:456216"/>
        <dbReference type="EC" id="6.3.2.10"/>
    </reaction>
</comment>
<dbReference type="Gene3D" id="3.40.1190.10">
    <property type="entry name" value="Mur-like, catalytic domain"/>
    <property type="match status" value="1"/>
</dbReference>
<dbReference type="InterPro" id="IPR005863">
    <property type="entry name" value="UDP-N-AcMur_synth"/>
</dbReference>
<dbReference type="Gene3D" id="3.90.190.20">
    <property type="entry name" value="Mur ligase, C-terminal domain"/>
    <property type="match status" value="1"/>
</dbReference>
<dbReference type="EMBL" id="LT629732">
    <property type="protein sequence ID" value="SDT04331.1"/>
    <property type="molecule type" value="Genomic_DNA"/>
</dbReference>
<keyword evidence="9 10" id="KW-0961">Cell wall biogenesis/degradation</keyword>
<dbReference type="Proteomes" id="UP000198983">
    <property type="component" value="Chromosome I"/>
</dbReference>
<dbReference type="InterPro" id="IPR036615">
    <property type="entry name" value="Mur_ligase_C_dom_sf"/>
</dbReference>
<evidence type="ECO:0000256" key="6">
    <source>
        <dbReference type="ARBA" id="ARBA00022960"/>
    </source>
</evidence>
<proteinExistence type="inferred from homology"/>
<name>A0A1H1X5J1_9ACTN</name>
<dbReference type="GO" id="GO:0008360">
    <property type="term" value="P:regulation of cell shape"/>
    <property type="evidence" value="ECO:0007669"/>
    <property type="project" value="UniProtKB-KW"/>
</dbReference>
<evidence type="ECO:0000256" key="2">
    <source>
        <dbReference type="ARBA" id="ARBA00022598"/>
    </source>
</evidence>
<reference evidence="14 15" key="1">
    <citation type="submission" date="2016-10" db="EMBL/GenBank/DDBJ databases">
        <authorList>
            <person name="de Groot N.N."/>
        </authorList>
    </citation>
    <scope>NUCLEOTIDE SEQUENCE [LARGE SCALE GENOMIC DNA]</scope>
    <source>
        <strain evidence="14 15">DSM 22024</strain>
    </source>
</reference>
<accession>A0A1H1X5J1</accession>
<organism evidence="14 15">
    <name type="scientific">Actinopolymorpha singaporensis</name>
    <dbReference type="NCBI Taxonomy" id="117157"/>
    <lineage>
        <taxon>Bacteria</taxon>
        <taxon>Bacillati</taxon>
        <taxon>Actinomycetota</taxon>
        <taxon>Actinomycetes</taxon>
        <taxon>Propionibacteriales</taxon>
        <taxon>Actinopolymorphaceae</taxon>
        <taxon>Actinopolymorpha</taxon>
    </lineage>
</organism>
<evidence type="ECO:0000259" key="13">
    <source>
        <dbReference type="Pfam" id="PF08245"/>
    </source>
</evidence>
<gene>
    <name evidence="10" type="primary">murF</name>
    <name evidence="14" type="ORF">SAMN04489717_4818</name>
</gene>
<dbReference type="OrthoDB" id="9800958at2"/>
<protein>
    <recommendedName>
        <fullName evidence="10 11">UDP-N-acetylmuramoyl-tripeptide--D-alanyl-D-alanine ligase</fullName>
        <ecNumber evidence="10 11">6.3.2.10</ecNumber>
    </recommendedName>
    <alternativeName>
        <fullName evidence="10">D-alanyl-D-alanine-adding enzyme</fullName>
    </alternativeName>
</protein>
<dbReference type="EC" id="6.3.2.10" evidence="10 11"/>
<comment type="pathway">
    <text evidence="10 11">Cell wall biogenesis; peptidoglycan biosynthesis.</text>
</comment>
<dbReference type="SUPFAM" id="SSF63418">
    <property type="entry name" value="MurE/MurF N-terminal domain"/>
    <property type="match status" value="1"/>
</dbReference>
<dbReference type="GO" id="GO:0071555">
    <property type="term" value="P:cell wall organization"/>
    <property type="evidence" value="ECO:0007669"/>
    <property type="project" value="UniProtKB-KW"/>
</dbReference>
<dbReference type="InterPro" id="IPR035911">
    <property type="entry name" value="MurE/MurF_N"/>
</dbReference>
<evidence type="ECO:0000259" key="12">
    <source>
        <dbReference type="Pfam" id="PF02875"/>
    </source>
</evidence>
<keyword evidence="6 10" id="KW-0133">Cell shape</keyword>
<evidence type="ECO:0000313" key="15">
    <source>
        <dbReference type="Proteomes" id="UP000198983"/>
    </source>
</evidence>
<dbReference type="GO" id="GO:0008766">
    <property type="term" value="F:UDP-N-acetylmuramoylalanyl-D-glutamyl-2,6-diaminopimelate-D-alanyl-D-alanine ligase activity"/>
    <property type="evidence" value="ECO:0007669"/>
    <property type="project" value="RHEA"/>
</dbReference>
<evidence type="ECO:0000313" key="14">
    <source>
        <dbReference type="EMBL" id="SDT04331.1"/>
    </source>
</evidence>
<evidence type="ECO:0000256" key="1">
    <source>
        <dbReference type="ARBA" id="ARBA00022490"/>
    </source>
</evidence>
<dbReference type="InterPro" id="IPR036565">
    <property type="entry name" value="Mur-like_cat_sf"/>
</dbReference>
<dbReference type="UniPathway" id="UPA00219"/>
<evidence type="ECO:0000256" key="4">
    <source>
        <dbReference type="ARBA" id="ARBA00022741"/>
    </source>
</evidence>
<evidence type="ECO:0000256" key="8">
    <source>
        <dbReference type="ARBA" id="ARBA00023306"/>
    </source>
</evidence>
<keyword evidence="7 10" id="KW-0573">Peptidoglycan synthesis</keyword>